<evidence type="ECO:0000259" key="2">
    <source>
        <dbReference type="Pfam" id="PF13550"/>
    </source>
</evidence>
<name>A0AA41UDA5_9HYPH</name>
<dbReference type="InterPro" id="IPR032876">
    <property type="entry name" value="J_dom"/>
</dbReference>
<accession>A0AA41UDA5</accession>
<organism evidence="3 4">
    <name type="scientific">Paradevosia shaoguanensis</name>
    <dbReference type="NCBI Taxonomy" id="1335043"/>
    <lineage>
        <taxon>Bacteria</taxon>
        <taxon>Pseudomonadati</taxon>
        <taxon>Pseudomonadota</taxon>
        <taxon>Alphaproteobacteria</taxon>
        <taxon>Hyphomicrobiales</taxon>
        <taxon>Devosiaceae</taxon>
        <taxon>Paradevosia</taxon>
    </lineage>
</organism>
<evidence type="ECO:0000313" key="4">
    <source>
        <dbReference type="Proteomes" id="UP001156140"/>
    </source>
</evidence>
<evidence type="ECO:0000256" key="1">
    <source>
        <dbReference type="SAM" id="SignalP"/>
    </source>
</evidence>
<comment type="caution">
    <text evidence="3">The sequence shown here is derived from an EMBL/GenBank/DDBJ whole genome shotgun (WGS) entry which is preliminary data.</text>
</comment>
<dbReference type="Pfam" id="PF13550">
    <property type="entry name" value="Phage-tail_3"/>
    <property type="match status" value="1"/>
</dbReference>
<dbReference type="Proteomes" id="UP001156140">
    <property type="component" value="Unassembled WGS sequence"/>
</dbReference>
<gene>
    <name evidence="3" type="ORF">ML536_20425</name>
</gene>
<dbReference type="RefSeq" id="WP_281737148.1">
    <property type="nucleotide sequence ID" value="NZ_JAKETQ010000004.1"/>
</dbReference>
<keyword evidence="1" id="KW-0732">Signal</keyword>
<reference evidence="3" key="1">
    <citation type="submission" date="2022-03" db="EMBL/GenBank/DDBJ databases">
        <title>The complete genome sequence of a Methyloterrigena soli.</title>
        <authorList>
            <person name="Zi Z."/>
        </authorList>
    </citation>
    <scope>NUCLEOTIDE SEQUENCE</scope>
    <source>
        <strain evidence="3">M48</strain>
    </source>
</reference>
<protein>
    <submittedName>
        <fullName evidence="3">Phage tail protein</fullName>
    </submittedName>
</protein>
<feature type="domain" description="Tip attachment protein J" evidence="2">
    <location>
        <begin position="330"/>
        <end position="483"/>
    </location>
</feature>
<evidence type="ECO:0000313" key="3">
    <source>
        <dbReference type="EMBL" id="MCI0129205.1"/>
    </source>
</evidence>
<keyword evidence="4" id="KW-1185">Reference proteome</keyword>
<feature type="chain" id="PRO_5041429165" evidence="1">
    <location>
        <begin position="26"/>
        <end position="1032"/>
    </location>
</feature>
<sequence>MLKKFLTALAFSTALTLATPATVSAAPVFGAVAAFAATPLGGIVVNAALGIGTSLLSNMLSPHSSASSEQKFGMQLSMRVGGDNPIEFPVGYTATAGQLLYPGTWGQVGDTPNAYAVWEVQLSDLPTPDRPVIWVNEQRCTIDWTAAPTAQGYPVTEFRRGGVDYLWVQFDNGTQTTPSSYMRSKFAGHSTRPYTDDMIGVGLAKVRVTALANRELWTGSPSFLFETTGIPLYNVAKDSSVGGSGAHRWNNPATWEPSSNPIVIAYNIRRGVFYGGQWVYGGNNKKPLSAYRLPASNWIAAINACDTLINLSGGGTEKQFRAGGVISADMQPVDVINQLLASCNARMAEVGGIYKVQVGAPGAAVYAFSDEHIVITDGQTLDPFPGLDDTHNAIEATYPEPGEKWGTKDAPGRYNPIWEEEDGGRQLVAQVTYPMVPYRYQVQRLMTAAIKDARRFRNHSLTLPPDAWLLEPNDVVAWTSPRNGYLNKKFLVTAIAGKRGYNQVVALKEVDPSDYDWNPATDQVPVTIGDLVIERPPPQLMTGWQALPAVMVDNGGASRRPSIEVRYDGLLSDVRAVRVQVRVLGDAGLAYDADQPYDPAETTPARILNGVFLPAANYEVRGKYVPFSGRVTRWSNEDEDGTEGPWLSVTTPDIRLGPLDVIYGDLDLDQLGTQLAGYLDWMGQTARDLIEQAEAQAILTGDQELANQLQMQEISRSLSVAVDDLSASFNETITTAIIPMQGELVALADALTELSAADGDDVNTARIRFTAMSGPPGYSKIGIETRFDTGNPDDFRIAGSYWETPNDPLLPTRRLEMAEQFIITDGVHSDTPFYFDGTAMRVKNAFIANLTADNIDVSTLTLDFGQIENVEIEWADIANVNVTTGQIADAAITNAKIANLEVDRIKIANGAVSDWVSDTGTGPSRASGVSYSVSGTNWTAPPYPILGAASISFTGGATGGETSSCQLFLRNVTAGTRSLLSGSGRSLNAALVLGPLVNGNTYRLELDVFHANDTNTPYQVGAYAMQVVIPRK</sequence>
<dbReference type="AlphaFoldDB" id="A0AA41UDA5"/>
<feature type="signal peptide" evidence="1">
    <location>
        <begin position="1"/>
        <end position="25"/>
    </location>
</feature>
<dbReference type="EMBL" id="JALAZD010000004">
    <property type="protein sequence ID" value="MCI0129205.1"/>
    <property type="molecule type" value="Genomic_DNA"/>
</dbReference>
<proteinExistence type="predicted"/>